<evidence type="ECO:0000313" key="2">
    <source>
        <dbReference type="EMBL" id="PQO36930.1"/>
    </source>
</evidence>
<evidence type="ECO:0000313" key="3">
    <source>
        <dbReference type="Proteomes" id="UP000240009"/>
    </source>
</evidence>
<accession>A0A2S8FXZ4</accession>
<proteinExistence type="predicted"/>
<dbReference type="Pfam" id="PF13516">
    <property type="entry name" value="LRR_6"/>
    <property type="match status" value="2"/>
</dbReference>
<dbReference type="InterPro" id="IPR001611">
    <property type="entry name" value="Leu-rich_rpt"/>
</dbReference>
<gene>
    <name evidence="2" type="ORF">C5Y96_07140</name>
</gene>
<protein>
    <recommendedName>
        <fullName evidence="4">Leucine Rich repeats (2 copies)</fullName>
    </recommendedName>
</protein>
<reference evidence="2 3" key="1">
    <citation type="submission" date="2018-02" db="EMBL/GenBank/DDBJ databases">
        <title>Comparative genomes isolates from brazilian mangrove.</title>
        <authorList>
            <person name="Araujo J.E."/>
            <person name="Taketani R.G."/>
            <person name="Silva M.C.P."/>
            <person name="Loureco M.V."/>
            <person name="Andreote F.D."/>
        </authorList>
    </citation>
    <scope>NUCLEOTIDE SEQUENCE [LARGE SCALE GENOMIC DNA]</scope>
    <source>
        <strain evidence="2 3">HEX-2 MGV</strain>
    </source>
</reference>
<name>A0A2S8FXZ4_9BACT</name>
<dbReference type="SUPFAM" id="SSF52047">
    <property type="entry name" value="RNI-like"/>
    <property type="match status" value="1"/>
</dbReference>
<dbReference type="EMBL" id="PUIA01000017">
    <property type="protein sequence ID" value="PQO36930.1"/>
    <property type="molecule type" value="Genomic_DNA"/>
</dbReference>
<dbReference type="RefSeq" id="WP_105351394.1">
    <property type="nucleotide sequence ID" value="NZ_PUIA01000017.1"/>
</dbReference>
<keyword evidence="1" id="KW-1133">Transmembrane helix</keyword>
<keyword evidence="1" id="KW-0812">Transmembrane</keyword>
<keyword evidence="1" id="KW-0472">Membrane</keyword>
<dbReference type="Gene3D" id="3.80.10.10">
    <property type="entry name" value="Ribonuclease Inhibitor"/>
    <property type="match status" value="1"/>
</dbReference>
<dbReference type="InterPro" id="IPR032675">
    <property type="entry name" value="LRR_dom_sf"/>
</dbReference>
<feature type="transmembrane region" description="Helical" evidence="1">
    <location>
        <begin position="27"/>
        <end position="46"/>
    </location>
</feature>
<dbReference type="AlphaFoldDB" id="A0A2S8FXZ4"/>
<dbReference type="Proteomes" id="UP000240009">
    <property type="component" value="Unassembled WGS sequence"/>
</dbReference>
<comment type="caution">
    <text evidence="2">The sequence shown here is derived from an EMBL/GenBank/DDBJ whole genome shotgun (WGS) entry which is preliminary data.</text>
</comment>
<sequence length="289" mass="33280">MNQSSEPLPSDTHTQKKPKAGRRWLRWSMRTFFVAVTLVCIGFGLIGRQLYIGMVHADVGRQLTLPPVDSSIPYGLPSEESVFIGWTIPQEPVGRIDLAQTNTLPTWMKQTNSDVFFRRLDRVHITADISDHELEFAFEQIHRLGELRELVIGRQLPSSELDRLLSPLRIQKLVLQSDPDLEDPYPFLEEIGVEELVIQWAPLVATYNLPHSLKRLDVTGCEIDDESLSRFVWLENLEELDLSYTQVTQEGVEELQQQMPECKIIWKPLIDYSGRGRRVPSNRRSRSSF</sequence>
<organism evidence="2 3">
    <name type="scientific">Blastopirellula marina</name>
    <dbReference type="NCBI Taxonomy" id="124"/>
    <lineage>
        <taxon>Bacteria</taxon>
        <taxon>Pseudomonadati</taxon>
        <taxon>Planctomycetota</taxon>
        <taxon>Planctomycetia</taxon>
        <taxon>Pirellulales</taxon>
        <taxon>Pirellulaceae</taxon>
        <taxon>Blastopirellula</taxon>
    </lineage>
</organism>
<evidence type="ECO:0008006" key="4">
    <source>
        <dbReference type="Google" id="ProtNLM"/>
    </source>
</evidence>
<evidence type="ECO:0000256" key="1">
    <source>
        <dbReference type="SAM" id="Phobius"/>
    </source>
</evidence>